<evidence type="ECO:0000313" key="3">
    <source>
        <dbReference type="Proteomes" id="UP000825729"/>
    </source>
</evidence>
<sequence length="84" mass="9675">MKERREEKGERRMEERSEEQEKGKTGRGRREREGIVPLKFLLPRLSGVGSTEWSWVDGVELGRRSGVGSTEWSWVDGVELLEGD</sequence>
<proteinExistence type="predicted"/>
<evidence type="ECO:0000256" key="1">
    <source>
        <dbReference type="SAM" id="MobiDB-lite"/>
    </source>
</evidence>
<dbReference type="EMBL" id="JAINDJ010000005">
    <property type="protein sequence ID" value="KAG9446231.1"/>
    <property type="molecule type" value="Genomic_DNA"/>
</dbReference>
<evidence type="ECO:0000313" key="2">
    <source>
        <dbReference type="EMBL" id="KAG9446231.1"/>
    </source>
</evidence>
<keyword evidence="3" id="KW-1185">Reference proteome</keyword>
<gene>
    <name evidence="2" type="ORF">H6P81_012359</name>
</gene>
<feature type="region of interest" description="Disordered" evidence="1">
    <location>
        <begin position="1"/>
        <end position="31"/>
    </location>
</feature>
<comment type="caution">
    <text evidence="2">The sequence shown here is derived from an EMBL/GenBank/DDBJ whole genome shotgun (WGS) entry which is preliminary data.</text>
</comment>
<dbReference type="AlphaFoldDB" id="A0AAV7EED2"/>
<accession>A0AAV7EED2</accession>
<organism evidence="2 3">
    <name type="scientific">Aristolochia fimbriata</name>
    <name type="common">White veined hardy Dutchman's pipe vine</name>
    <dbReference type="NCBI Taxonomy" id="158543"/>
    <lineage>
        <taxon>Eukaryota</taxon>
        <taxon>Viridiplantae</taxon>
        <taxon>Streptophyta</taxon>
        <taxon>Embryophyta</taxon>
        <taxon>Tracheophyta</taxon>
        <taxon>Spermatophyta</taxon>
        <taxon>Magnoliopsida</taxon>
        <taxon>Magnoliidae</taxon>
        <taxon>Piperales</taxon>
        <taxon>Aristolochiaceae</taxon>
        <taxon>Aristolochia</taxon>
    </lineage>
</organism>
<dbReference type="Proteomes" id="UP000825729">
    <property type="component" value="Unassembled WGS sequence"/>
</dbReference>
<name>A0AAV7EED2_ARIFI</name>
<reference evidence="2 3" key="1">
    <citation type="submission" date="2021-07" db="EMBL/GenBank/DDBJ databases">
        <title>The Aristolochia fimbriata genome: insights into angiosperm evolution, floral development and chemical biosynthesis.</title>
        <authorList>
            <person name="Jiao Y."/>
        </authorList>
    </citation>
    <scope>NUCLEOTIDE SEQUENCE [LARGE SCALE GENOMIC DNA]</scope>
    <source>
        <strain evidence="2">IBCAS-2021</strain>
        <tissue evidence="2">Leaf</tissue>
    </source>
</reference>
<protein>
    <submittedName>
        <fullName evidence="2">Uncharacterized protein</fullName>
    </submittedName>
</protein>